<dbReference type="GO" id="GO:0005886">
    <property type="term" value="C:plasma membrane"/>
    <property type="evidence" value="ECO:0007669"/>
    <property type="project" value="UniProtKB-SubCell"/>
</dbReference>
<feature type="transmembrane region" description="Helical" evidence="1">
    <location>
        <begin position="154"/>
        <end position="172"/>
    </location>
</feature>
<feature type="transmembrane region" description="Helical" evidence="1">
    <location>
        <begin position="113"/>
        <end position="134"/>
    </location>
</feature>
<dbReference type="RefSeq" id="WP_050753010.1">
    <property type="nucleotide sequence ID" value="NZ_LGTC01000001.1"/>
</dbReference>
<name>A0A0L6JHQ2_9FIRM</name>
<protein>
    <recommendedName>
        <fullName evidence="4">ABC transporter permease</fullName>
    </recommendedName>
</protein>
<dbReference type="Pfam" id="PF12679">
    <property type="entry name" value="ABC2_membrane_2"/>
    <property type="match status" value="1"/>
</dbReference>
<feature type="transmembrane region" description="Helical" evidence="1">
    <location>
        <begin position="52"/>
        <end position="79"/>
    </location>
</feature>
<evidence type="ECO:0000313" key="2">
    <source>
        <dbReference type="EMBL" id="KNY25244.1"/>
    </source>
</evidence>
<dbReference type="PATRIC" id="fig|398512.5.peg.521"/>
<evidence type="ECO:0008006" key="4">
    <source>
        <dbReference type="Google" id="ProtNLM"/>
    </source>
</evidence>
<dbReference type="STRING" id="398512.Bccel_0501"/>
<feature type="transmembrane region" description="Helical" evidence="1">
    <location>
        <begin position="179"/>
        <end position="198"/>
    </location>
</feature>
<dbReference type="Proteomes" id="UP000036923">
    <property type="component" value="Unassembled WGS sequence"/>
</dbReference>
<dbReference type="AlphaFoldDB" id="A0A0L6JHQ2"/>
<keyword evidence="1" id="KW-0812">Transmembrane</keyword>
<dbReference type="PANTHER" id="PTHR43471">
    <property type="entry name" value="ABC TRANSPORTER PERMEASE"/>
    <property type="match status" value="1"/>
</dbReference>
<organism evidence="2 3">
    <name type="scientific">Pseudobacteroides cellulosolvens ATCC 35603 = DSM 2933</name>
    <dbReference type="NCBI Taxonomy" id="398512"/>
    <lineage>
        <taxon>Bacteria</taxon>
        <taxon>Bacillati</taxon>
        <taxon>Bacillota</taxon>
        <taxon>Clostridia</taxon>
        <taxon>Eubacteriales</taxon>
        <taxon>Oscillospiraceae</taxon>
        <taxon>Pseudobacteroides</taxon>
    </lineage>
</organism>
<gene>
    <name evidence="2" type="ORF">Bccel_0501</name>
</gene>
<dbReference type="PANTHER" id="PTHR43471:SF10">
    <property type="entry name" value="SLL1107 PROTEIN"/>
    <property type="match status" value="1"/>
</dbReference>
<dbReference type="GO" id="GO:0140359">
    <property type="term" value="F:ABC-type transporter activity"/>
    <property type="evidence" value="ECO:0007669"/>
    <property type="project" value="InterPro"/>
</dbReference>
<evidence type="ECO:0000313" key="3">
    <source>
        <dbReference type="Proteomes" id="UP000036923"/>
    </source>
</evidence>
<dbReference type="eggNOG" id="COG1277">
    <property type="taxonomic scope" value="Bacteria"/>
</dbReference>
<accession>A0A0L6JHQ2</accession>
<comment type="caution">
    <text evidence="2">The sequence shown here is derived from an EMBL/GenBank/DDBJ whole genome shotgun (WGS) entry which is preliminary data.</text>
</comment>
<feature type="transmembrane region" description="Helical" evidence="1">
    <location>
        <begin position="17"/>
        <end position="40"/>
    </location>
</feature>
<dbReference type="EMBL" id="LGTC01000001">
    <property type="protein sequence ID" value="KNY25244.1"/>
    <property type="molecule type" value="Genomic_DNA"/>
</dbReference>
<keyword evidence="1" id="KW-1133">Transmembrane helix</keyword>
<keyword evidence="1" id="KW-0472">Membrane</keyword>
<proteinExistence type="predicted"/>
<keyword evidence="3" id="KW-1185">Reference proteome</keyword>
<evidence type="ECO:0000256" key="1">
    <source>
        <dbReference type="SAM" id="Phobius"/>
    </source>
</evidence>
<reference evidence="3" key="1">
    <citation type="submission" date="2015-07" db="EMBL/GenBank/DDBJ databases">
        <title>Near-Complete Genome Sequence of the Cellulolytic Bacterium Bacteroides (Pseudobacteroides) cellulosolvens ATCC 35603.</title>
        <authorList>
            <person name="Dassa B."/>
            <person name="Utturkar S.M."/>
            <person name="Klingeman D.M."/>
            <person name="Hurt R.A."/>
            <person name="Keller M."/>
            <person name="Xu J."/>
            <person name="Reddy Y.H.K."/>
            <person name="Borovok I."/>
            <person name="Grinberg I.R."/>
            <person name="Lamed R."/>
            <person name="Zhivin O."/>
            <person name="Bayer E.A."/>
            <person name="Brown S.D."/>
        </authorList>
    </citation>
    <scope>NUCLEOTIDE SEQUENCE [LARGE SCALE GENOMIC DNA]</scope>
    <source>
        <strain evidence="3">DSM 2933</strain>
    </source>
</reference>
<sequence length="258" mass="28141">MMTIAFTTFKEALRKKLLLLIGALSVIYILLFTIITYFYAKDVKNGTLMDTVQIASIASQLISVMGFYFSSMLVALLTIMTSLSSISSEVENGTIHSIITKPLKRYEYIMGKYIGLGIISVSYATILFLLVILIPKINGLPVTNIMDLSGIIKGWGVFILEPLAILSLSIFGSSIFHTLTNGIIVIAIYILGLIGSMMEQIGSLISNDNLYKFGIFSSLISPFDLIYRKMISLVFSGAVIANPMSGGLIPVPHLPAYG</sequence>